<reference evidence="2" key="1">
    <citation type="submission" date="2020-11" db="EMBL/GenBank/DDBJ databases">
        <authorList>
            <person name="Tran Van P."/>
        </authorList>
    </citation>
    <scope>NUCLEOTIDE SEQUENCE</scope>
</reference>
<dbReference type="EMBL" id="CAJPIZ010000394">
    <property type="protein sequence ID" value="CAG2101314.1"/>
    <property type="molecule type" value="Genomic_DNA"/>
</dbReference>
<keyword evidence="3" id="KW-1185">Reference proteome</keyword>
<dbReference type="AlphaFoldDB" id="A0A7R9KD58"/>
<proteinExistence type="predicted"/>
<evidence type="ECO:0000313" key="2">
    <source>
        <dbReference type="EMBL" id="CAD7620884.1"/>
    </source>
</evidence>
<dbReference type="EMBL" id="OC854969">
    <property type="protein sequence ID" value="CAD7620884.1"/>
    <property type="molecule type" value="Genomic_DNA"/>
</dbReference>
<feature type="signal peptide" evidence="1">
    <location>
        <begin position="1"/>
        <end position="18"/>
    </location>
</feature>
<keyword evidence="1" id="KW-0732">Signal</keyword>
<accession>A0A7R9KD58</accession>
<organism evidence="2">
    <name type="scientific">Medioppia subpectinata</name>
    <dbReference type="NCBI Taxonomy" id="1979941"/>
    <lineage>
        <taxon>Eukaryota</taxon>
        <taxon>Metazoa</taxon>
        <taxon>Ecdysozoa</taxon>
        <taxon>Arthropoda</taxon>
        <taxon>Chelicerata</taxon>
        <taxon>Arachnida</taxon>
        <taxon>Acari</taxon>
        <taxon>Acariformes</taxon>
        <taxon>Sarcoptiformes</taxon>
        <taxon>Oribatida</taxon>
        <taxon>Brachypylina</taxon>
        <taxon>Oppioidea</taxon>
        <taxon>Oppiidae</taxon>
        <taxon>Medioppia</taxon>
    </lineage>
</organism>
<evidence type="ECO:0000313" key="3">
    <source>
        <dbReference type="Proteomes" id="UP000759131"/>
    </source>
</evidence>
<sequence>MLMNKLTLTLAKFTQVSACAMFITSDSRIDKPRYPPYIAFLKPIVHHLGHFSSHVTAGQFAQMFASVRLIARNTRVYESRYPPEVGLRGADNLRIALQLSAKCREPLYG</sequence>
<protein>
    <submittedName>
        <fullName evidence="2">Uncharacterized protein</fullName>
    </submittedName>
</protein>
<evidence type="ECO:0000256" key="1">
    <source>
        <dbReference type="SAM" id="SignalP"/>
    </source>
</evidence>
<gene>
    <name evidence="2" type="ORF">OSB1V03_LOCUS1364</name>
</gene>
<dbReference type="Proteomes" id="UP000759131">
    <property type="component" value="Unassembled WGS sequence"/>
</dbReference>
<name>A0A7R9KD58_9ACAR</name>
<feature type="chain" id="PRO_5036210874" evidence="1">
    <location>
        <begin position="19"/>
        <end position="109"/>
    </location>
</feature>